<evidence type="ECO:0000256" key="2">
    <source>
        <dbReference type="ARBA" id="ARBA00022485"/>
    </source>
</evidence>
<dbReference type="InterPro" id="IPR004017">
    <property type="entry name" value="Cys_rich_dom"/>
</dbReference>
<dbReference type="PROSITE" id="PS51379">
    <property type="entry name" value="4FE4S_FER_2"/>
    <property type="match status" value="1"/>
</dbReference>
<evidence type="ECO:0000259" key="7">
    <source>
        <dbReference type="PROSITE" id="PS51379"/>
    </source>
</evidence>
<dbReference type="Pfam" id="PF13183">
    <property type="entry name" value="Fer4_8"/>
    <property type="match status" value="1"/>
</dbReference>
<evidence type="ECO:0000313" key="8">
    <source>
        <dbReference type="EMBL" id="GKY87346.1"/>
    </source>
</evidence>
<name>A0ABQ5LQS9_9RHOB</name>
<keyword evidence="6" id="KW-0411">Iron-sulfur</keyword>
<dbReference type="InterPro" id="IPR017896">
    <property type="entry name" value="4Fe4S_Fe-S-bd"/>
</dbReference>
<organism evidence="8 9">
    <name type="scientific">Sinisalibacter aestuarii</name>
    <dbReference type="NCBI Taxonomy" id="2949426"/>
    <lineage>
        <taxon>Bacteria</taxon>
        <taxon>Pseudomonadati</taxon>
        <taxon>Pseudomonadota</taxon>
        <taxon>Alphaproteobacteria</taxon>
        <taxon>Rhodobacterales</taxon>
        <taxon>Roseobacteraceae</taxon>
        <taxon>Sinisalibacter</taxon>
    </lineage>
</organism>
<dbReference type="Gene3D" id="1.10.1060.10">
    <property type="entry name" value="Alpha-helical ferredoxin"/>
    <property type="match status" value="1"/>
</dbReference>
<dbReference type="EMBL" id="BROH01000002">
    <property type="protein sequence ID" value="GKY87346.1"/>
    <property type="molecule type" value="Genomic_DNA"/>
</dbReference>
<evidence type="ECO:0000256" key="1">
    <source>
        <dbReference type="ARBA" id="ARBA00022448"/>
    </source>
</evidence>
<keyword evidence="4" id="KW-0249">Electron transport</keyword>
<reference evidence="8" key="1">
    <citation type="journal article" date="2023" name="Int. J. Syst. Evol. Microbiol.">
        <title>Sinisalibacter aestuarii sp. nov., isolated from estuarine sediment of the Arakawa River.</title>
        <authorList>
            <person name="Arafat S.T."/>
            <person name="Hirano S."/>
            <person name="Sato A."/>
            <person name="Takeuchi K."/>
            <person name="Yasuda T."/>
            <person name="Terahara T."/>
            <person name="Hamada M."/>
            <person name="Kobayashi T."/>
        </authorList>
    </citation>
    <scope>NUCLEOTIDE SEQUENCE</scope>
    <source>
        <strain evidence="8">B-399</strain>
    </source>
</reference>
<keyword evidence="3" id="KW-0479">Metal-binding</keyword>
<evidence type="ECO:0000256" key="3">
    <source>
        <dbReference type="ARBA" id="ARBA00022723"/>
    </source>
</evidence>
<dbReference type="SUPFAM" id="SSF46548">
    <property type="entry name" value="alpha-helical ferredoxin"/>
    <property type="match status" value="1"/>
</dbReference>
<dbReference type="PANTHER" id="PTHR43551:SF1">
    <property type="entry name" value="HETERODISULFIDE REDUCTASE"/>
    <property type="match status" value="1"/>
</dbReference>
<keyword evidence="5" id="KW-0408">Iron</keyword>
<dbReference type="InterPro" id="IPR009051">
    <property type="entry name" value="Helical_ferredxn"/>
</dbReference>
<dbReference type="PROSITE" id="PS00198">
    <property type="entry name" value="4FE4S_FER_1"/>
    <property type="match status" value="1"/>
</dbReference>
<evidence type="ECO:0000313" key="9">
    <source>
        <dbReference type="Proteomes" id="UP001144205"/>
    </source>
</evidence>
<evidence type="ECO:0000256" key="5">
    <source>
        <dbReference type="ARBA" id="ARBA00023004"/>
    </source>
</evidence>
<comment type="caution">
    <text evidence="8">The sequence shown here is derived from an EMBL/GenBank/DDBJ whole genome shotgun (WGS) entry which is preliminary data.</text>
</comment>
<keyword evidence="9" id="KW-1185">Reference proteome</keyword>
<dbReference type="Pfam" id="PF02754">
    <property type="entry name" value="CCG"/>
    <property type="match status" value="1"/>
</dbReference>
<dbReference type="RefSeq" id="WP_281841336.1">
    <property type="nucleotide sequence ID" value="NZ_BROH01000002.1"/>
</dbReference>
<evidence type="ECO:0000256" key="6">
    <source>
        <dbReference type="ARBA" id="ARBA00023014"/>
    </source>
</evidence>
<protein>
    <submittedName>
        <fullName evidence="8">Heterodisulfide reductase</fullName>
    </submittedName>
</protein>
<keyword evidence="2" id="KW-0004">4Fe-4S</keyword>
<keyword evidence="1" id="KW-0813">Transport</keyword>
<accession>A0ABQ5LQS9</accession>
<dbReference type="PANTHER" id="PTHR43551">
    <property type="entry name" value="FUMARATE REDUCTASE IRON-SULFUR SUBUNIT"/>
    <property type="match status" value="1"/>
</dbReference>
<feature type="domain" description="4Fe-4S ferredoxin-type" evidence="7">
    <location>
        <begin position="87"/>
        <end position="118"/>
    </location>
</feature>
<evidence type="ECO:0000256" key="4">
    <source>
        <dbReference type="ARBA" id="ARBA00022982"/>
    </source>
</evidence>
<dbReference type="Proteomes" id="UP001144205">
    <property type="component" value="Unassembled WGS sequence"/>
</dbReference>
<sequence length="419" mass="46219">MTATLERGLNALREQIDAPVASFFTSCVSCGICAEACLFYKETGDPEYTPIHKLELMRRMWSNEYTLLGRAKSLLGLGKKITDDDLTRWETLVYDSCTMCGRCTMVCPVGNDITMMIRKMREGMSASGHGPKELVGAAERHTDGTSPMGDLTQALLKRVEQASKVTGIEIEVDKPNVDYMLMLSSHEIASGEEMIASVAKIMKKAGHSWTISTEGFEATNVGIQLGNRDVAANLVSRIVDAAIKLKVKTVISPECGHAFQAIRWEGPNLIGKEYPFEVKHIIEVLDQFRAEGKLTTNGKNGDRLTFHDPCQVNRRGGINKEPRRLMNMVAENFIETEDAGTMNWCCSGGGGVGANQRANDLQAKAFNIKKRQIEAVAPDAIVTMCAFCHSTLEDQLEANEMDDIEVLSLTEMMAEYLDD</sequence>
<dbReference type="InterPro" id="IPR017900">
    <property type="entry name" value="4Fe4S_Fe_S_CS"/>
</dbReference>
<gene>
    <name evidence="8" type="primary">hdrD</name>
    <name evidence="8" type="ORF">STA1M1_12150</name>
</gene>
<proteinExistence type="predicted"/>